<protein>
    <submittedName>
        <fullName evidence="1">Uncharacterized protein</fullName>
    </submittedName>
</protein>
<gene>
    <name evidence="1" type="ORF">PLOB_00007955</name>
</gene>
<accession>A0ABN8QQB6</accession>
<proteinExistence type="predicted"/>
<keyword evidence="2" id="KW-1185">Reference proteome</keyword>
<dbReference type="Proteomes" id="UP001159405">
    <property type="component" value="Unassembled WGS sequence"/>
</dbReference>
<name>A0ABN8QQB6_9CNID</name>
<organism evidence="1 2">
    <name type="scientific">Porites lobata</name>
    <dbReference type="NCBI Taxonomy" id="104759"/>
    <lineage>
        <taxon>Eukaryota</taxon>
        <taxon>Metazoa</taxon>
        <taxon>Cnidaria</taxon>
        <taxon>Anthozoa</taxon>
        <taxon>Hexacorallia</taxon>
        <taxon>Scleractinia</taxon>
        <taxon>Fungiina</taxon>
        <taxon>Poritidae</taxon>
        <taxon>Porites</taxon>
    </lineage>
</organism>
<evidence type="ECO:0000313" key="2">
    <source>
        <dbReference type="Proteomes" id="UP001159405"/>
    </source>
</evidence>
<comment type="caution">
    <text evidence="1">The sequence shown here is derived from an EMBL/GenBank/DDBJ whole genome shotgun (WGS) entry which is preliminary data.</text>
</comment>
<dbReference type="EMBL" id="CALNXK010000139">
    <property type="protein sequence ID" value="CAH3166973.1"/>
    <property type="molecule type" value="Genomic_DNA"/>
</dbReference>
<reference evidence="1 2" key="1">
    <citation type="submission" date="2022-05" db="EMBL/GenBank/DDBJ databases">
        <authorList>
            <consortium name="Genoscope - CEA"/>
            <person name="William W."/>
        </authorList>
    </citation>
    <scope>NUCLEOTIDE SEQUENCE [LARGE SCALE GENOMIC DNA]</scope>
</reference>
<evidence type="ECO:0000313" key="1">
    <source>
        <dbReference type="EMBL" id="CAH3166973.1"/>
    </source>
</evidence>
<sequence>MVRIPTEEGNTCKVDHMATIIIIKTVKEALAIPSSSVNLIHNPCGVDSDLLTSMEEYLSNDVVLIPAGWPGQLFFKANSVPQSQTSNFNQHCTSGLFPSSAVLCHSHFRALMECHGKSLRDVGILFIYNQAKAAIDTFIQEHEQHAFLNTWVS</sequence>